<reference evidence="1" key="1">
    <citation type="journal article" date="2014" name="Front. Microbiol.">
        <title>High frequency of phylogenetically diverse reductive dehalogenase-homologous genes in deep subseafloor sedimentary metagenomes.</title>
        <authorList>
            <person name="Kawai M."/>
            <person name="Futagami T."/>
            <person name="Toyoda A."/>
            <person name="Takaki Y."/>
            <person name="Nishi S."/>
            <person name="Hori S."/>
            <person name="Arai W."/>
            <person name="Tsubouchi T."/>
            <person name="Morono Y."/>
            <person name="Uchiyama I."/>
            <person name="Ito T."/>
            <person name="Fujiyama A."/>
            <person name="Inagaki F."/>
            <person name="Takami H."/>
        </authorList>
    </citation>
    <scope>NUCLEOTIDE SEQUENCE</scope>
    <source>
        <strain evidence="1">Expedition CK06-06</strain>
    </source>
</reference>
<gene>
    <name evidence="1" type="ORF">S01H4_49124</name>
</gene>
<dbReference type="EMBL" id="BART01027756">
    <property type="protein sequence ID" value="GAG96922.1"/>
    <property type="molecule type" value="Genomic_DNA"/>
</dbReference>
<dbReference type="AlphaFoldDB" id="X1CVD2"/>
<proteinExistence type="predicted"/>
<sequence length="185" mass="19881">MVSEPAALKLATTEGTFYVGQNKVTTPGTDTNDVAITAFADYSETVVGTVKVTTSVAYGFSSNDTVLIRDTTNYNGSYTVTRIDATNFYITHAWDDDDATGNVAGTFTTFFQDGAGGWSEELLQTDVDVEHYDNDDVAGLEDIDVNKYSARYVYIDFVHAAVVFVVAQAKGSPAPAMCEGACIWG</sequence>
<accession>X1CVD2</accession>
<protein>
    <submittedName>
        <fullName evidence="1">Uncharacterized protein</fullName>
    </submittedName>
</protein>
<comment type="caution">
    <text evidence="1">The sequence shown here is derived from an EMBL/GenBank/DDBJ whole genome shotgun (WGS) entry which is preliminary data.</text>
</comment>
<name>X1CVD2_9ZZZZ</name>
<organism evidence="1">
    <name type="scientific">marine sediment metagenome</name>
    <dbReference type="NCBI Taxonomy" id="412755"/>
    <lineage>
        <taxon>unclassified sequences</taxon>
        <taxon>metagenomes</taxon>
        <taxon>ecological metagenomes</taxon>
    </lineage>
</organism>
<evidence type="ECO:0000313" key="1">
    <source>
        <dbReference type="EMBL" id="GAG96922.1"/>
    </source>
</evidence>